<evidence type="ECO:0000313" key="2">
    <source>
        <dbReference type="EMBL" id="KAF5839616.1"/>
    </source>
</evidence>
<dbReference type="EMBL" id="MU069538">
    <property type="protein sequence ID" value="KAF5839616.1"/>
    <property type="molecule type" value="Genomic_DNA"/>
</dbReference>
<keyword evidence="3" id="KW-1185">Reference proteome</keyword>
<feature type="compositionally biased region" description="Low complexity" evidence="1">
    <location>
        <begin position="59"/>
        <end position="71"/>
    </location>
</feature>
<feature type="compositionally biased region" description="Low complexity" evidence="1">
    <location>
        <begin position="82"/>
        <end position="94"/>
    </location>
</feature>
<accession>A0ABQ7GYD0</accession>
<feature type="region of interest" description="Disordered" evidence="1">
    <location>
        <begin position="59"/>
        <end position="165"/>
    </location>
</feature>
<comment type="caution">
    <text evidence="2">The sequence shown here is derived from an EMBL/GenBank/DDBJ whole genome shotgun (WGS) entry which is preliminary data.</text>
</comment>
<proteinExistence type="predicted"/>
<protein>
    <submittedName>
        <fullName evidence="2">Uncharacterized protein</fullName>
    </submittedName>
</protein>
<gene>
    <name evidence="2" type="ORF">DUNSADRAFT_395</name>
</gene>
<evidence type="ECO:0000256" key="1">
    <source>
        <dbReference type="SAM" id="MobiDB-lite"/>
    </source>
</evidence>
<organism evidence="2 3">
    <name type="scientific">Dunaliella salina</name>
    <name type="common">Green alga</name>
    <name type="synonym">Protococcus salinus</name>
    <dbReference type="NCBI Taxonomy" id="3046"/>
    <lineage>
        <taxon>Eukaryota</taxon>
        <taxon>Viridiplantae</taxon>
        <taxon>Chlorophyta</taxon>
        <taxon>core chlorophytes</taxon>
        <taxon>Chlorophyceae</taxon>
        <taxon>CS clade</taxon>
        <taxon>Chlamydomonadales</taxon>
        <taxon>Dunaliellaceae</taxon>
        <taxon>Dunaliella</taxon>
    </lineage>
</organism>
<reference evidence="2" key="1">
    <citation type="submission" date="2017-08" db="EMBL/GenBank/DDBJ databases">
        <authorList>
            <person name="Polle J.E."/>
            <person name="Barry K."/>
            <person name="Cushman J."/>
            <person name="Schmutz J."/>
            <person name="Tran D."/>
            <person name="Hathwaick L.T."/>
            <person name="Yim W.C."/>
            <person name="Jenkins J."/>
            <person name="Mckie-Krisberg Z.M."/>
            <person name="Prochnik S."/>
            <person name="Lindquist E."/>
            <person name="Dockter R.B."/>
            <person name="Adam C."/>
            <person name="Molina H."/>
            <person name="Bunkerborg J."/>
            <person name="Jin E."/>
            <person name="Buchheim M."/>
            <person name="Magnuson J."/>
        </authorList>
    </citation>
    <scope>NUCLEOTIDE SEQUENCE</scope>
    <source>
        <strain evidence="2">CCAP 19/18</strain>
    </source>
</reference>
<name>A0ABQ7GYD0_DUNSA</name>
<feature type="compositionally biased region" description="Low complexity" evidence="1">
    <location>
        <begin position="146"/>
        <end position="156"/>
    </location>
</feature>
<evidence type="ECO:0000313" key="3">
    <source>
        <dbReference type="Proteomes" id="UP000815325"/>
    </source>
</evidence>
<dbReference type="Proteomes" id="UP000815325">
    <property type="component" value="Unassembled WGS sequence"/>
</dbReference>
<sequence>MESIVSERAAETDPCLVVEVYEASCDAACAAGAAAFPELLKSLQALVGPDGEELYVRAAAQQQRQQQRPQQHNGDKRASDSQLQEQQQQQQQQQPEGVGRPHQHPPMSSETPLPGPAAQTPASLAKNGGRGAPALNPVQPESAAVAAAPLQTKTAPPQQPPPLTSRAAEMAAAHVLFFACVPHSVRKMEVVNMMAAAAKGPHWGSPCMQYAIQVCSSLAKADVHGFLRLRSSAPPPVPGNSTYSRLLRELVDAKLAQVQRMAVSMAASAYRSLPAAAVAPILLGQCVHVAVGPPAPAPASPAPPLQMPAALLLSIAEATAVSRATGCSLTHSRVRVGPRSAQWARTRYSSHVRTGFQGMRLGLG</sequence>